<proteinExistence type="predicted"/>
<dbReference type="AlphaFoldDB" id="A0A8R1I2V8"/>
<reference evidence="2" key="1">
    <citation type="submission" date="2010-08" db="EMBL/GenBank/DDBJ databases">
        <authorList>
            <consortium name="Caenorhabditis japonica Sequencing Consortium"/>
            <person name="Wilson R.K."/>
        </authorList>
    </citation>
    <scope>NUCLEOTIDE SEQUENCE [LARGE SCALE GENOMIC DNA]</scope>
    <source>
        <strain evidence="2">DF5081</strain>
    </source>
</reference>
<reference evidence="1" key="2">
    <citation type="submission" date="2022-06" db="UniProtKB">
        <authorList>
            <consortium name="EnsemblMetazoa"/>
        </authorList>
    </citation>
    <scope>IDENTIFICATION</scope>
    <source>
        <strain evidence="1">DF5081</strain>
    </source>
</reference>
<dbReference type="EnsemblMetazoa" id="CJA16703.1">
    <property type="protein sequence ID" value="CJA16703.1"/>
    <property type="gene ID" value="WBGene00135908"/>
</dbReference>
<keyword evidence="2" id="KW-1185">Reference proteome</keyword>
<organism evidence="1 2">
    <name type="scientific">Caenorhabditis japonica</name>
    <dbReference type="NCBI Taxonomy" id="281687"/>
    <lineage>
        <taxon>Eukaryota</taxon>
        <taxon>Metazoa</taxon>
        <taxon>Ecdysozoa</taxon>
        <taxon>Nematoda</taxon>
        <taxon>Chromadorea</taxon>
        <taxon>Rhabditida</taxon>
        <taxon>Rhabditina</taxon>
        <taxon>Rhabditomorpha</taxon>
        <taxon>Rhabditoidea</taxon>
        <taxon>Rhabditidae</taxon>
        <taxon>Peloderinae</taxon>
        <taxon>Caenorhabditis</taxon>
    </lineage>
</organism>
<evidence type="ECO:0000313" key="1">
    <source>
        <dbReference type="EnsemblMetazoa" id="CJA16703.1"/>
    </source>
</evidence>
<sequence length="130" mass="15152">MSVTKMFYDDGLRLDYSLFCETHFEHIFFGYHLSDLAIRKFRFNEIERQFEEVKCANCCVFNNDRMAKVLHKNTILSCYQCKSSGRALLLLKMKNGVVHKKAYVGNGEFVSLGKAELQLEIKKGDFLTYN</sequence>
<accession>A0A8R1I2V8</accession>
<evidence type="ECO:0000313" key="2">
    <source>
        <dbReference type="Proteomes" id="UP000005237"/>
    </source>
</evidence>
<protein>
    <submittedName>
        <fullName evidence="1">Uncharacterized protein</fullName>
    </submittedName>
</protein>
<dbReference type="Proteomes" id="UP000005237">
    <property type="component" value="Unassembled WGS sequence"/>
</dbReference>
<name>A0A8R1I2V8_CAEJA</name>